<gene>
    <name evidence="2" type="ORF">PHLCEN_2v2695</name>
</gene>
<dbReference type="EMBL" id="MLYV02000255">
    <property type="protein sequence ID" value="PSS29799.1"/>
    <property type="molecule type" value="Genomic_DNA"/>
</dbReference>
<sequence length="1382" mass="158049">MFRQVTKFGRRFRSRGGPTHDNSQSSQEITPLYTPSGSAPPDYLIHTAGVDKDFFPLCTSPVIQMPVPHPAIPDVRDAVDELASVAQQVQAGPPAGSYTERALDRQGVHANFIPFADIYQSFMILGDKFDDAVAESNMADVHETVQALKSGIDTFMEDIQWFIKALDDVAKLHPFVAAPILAFKAVYSMEKTRRENDKRIISLYVAMKDMIAVLVQLRHVKDPTHVGPDGATIGARMQSLADQAAEDIKDCANACDTYSKKKLLVKVLKGPIWESRLAEFIGRFARRRSDFKFALAIHTATVADSMQATVGGIDERVAELTDMLRAVFTEFKPHDEASLAAKVEEKGGADYVQGNDTILRELLAYENAIVLANHNATSKVDDTAAFTEHISNAEQYAKLRPDISERSVQRSSLRELKSDLGEDWKTAVDSNMKVFQRKFSIHKRQLQKELSYVIHEENERVIQKLSAGPHDRIQNEELKEVWQEMGWRRNVEANLFVTTLRDHFREKLDVYGHFPQEAGYSLQLDDWALEYIDIRYLQQLKEALDEDGSGYITIGEVNRFANSQPQNLGWSLQQWIAYWTIGWQVSATRYRDQIRRLFAEMFAMRSKILPENRYLVDNYLQEVWAPGVKLIESLQPARNIPSHIRIKFRSYVKYEEERIAKNLDGIKYNIDALDTVYVVTGPGRLENHIFPLLYLLLKRDVELFRVTRNKVFARDDLFNTAMLNMRWVYDAVAFRHRELSMLFKHKGLDVESQMKSFACELFEFYQDPSPLWKSIPAQTRLDQEAIEAIPDRDVGSSGFDFDIQESYQDFQSPYEIPLGPPADADANAQSITSIILGEWNGFVYSAVQYPIFLMTSFYARASISNDAEFEAYGAHYGATYQLAGRCTKNEHGTVTVNFTIHYSQEFRTKYYSGCLTEDGSIIGSQGWNEDSSTHQYRFILKRTPAEVMCHRPSPLEFQVNQPRALWKFAIRAIRHHLRKQFWSWSFFAKRRETRLRQIQFDIRNYTPFGRPLDPEERAEWAWRRRNMTATDASFYRNIRDTQLRIVPGHPGIVCDACRYRIGGARIVCLDCLPSDGDYCHTVDFCDDPICLGAIITPDMRSYLPSSHVPTHDFFKVRTVLHFRDLPAMDSNARRALVASRRCFEDTQIIEDNERIYFNGGSAINNRAMILKTPRSDKKFIAECRVIMPDDCSEVDPPKFFTENLDTESSPASGSVGLGGKVTCAVCETSLERPCWFCIDCFVQEERHVFICDHCEAKTLLRCIQCSKPYRQPTWYYGTRFDDSFSCNKCIATTTQALNPDKAQHTYLHALVRYLKANEGRTCGQQPADERTMVLEHTVGALSERMHTLDNKLQELKTGLGRVEEMVRTVISKLNAGALDSLP</sequence>
<evidence type="ECO:0000313" key="2">
    <source>
        <dbReference type="EMBL" id="PSS29799.1"/>
    </source>
</evidence>
<dbReference type="InterPro" id="IPR018247">
    <property type="entry name" value="EF_Hand_1_Ca_BS"/>
</dbReference>
<dbReference type="Proteomes" id="UP000186601">
    <property type="component" value="Unassembled WGS sequence"/>
</dbReference>
<feature type="compositionally biased region" description="Polar residues" evidence="1">
    <location>
        <begin position="20"/>
        <end position="34"/>
    </location>
</feature>
<dbReference type="OrthoDB" id="2122982at2759"/>
<accession>A0A2R6RIF2</accession>
<dbReference type="PROSITE" id="PS00018">
    <property type="entry name" value="EF_HAND_1"/>
    <property type="match status" value="1"/>
</dbReference>
<proteinExistence type="predicted"/>
<organism evidence="2 3">
    <name type="scientific">Hermanssonia centrifuga</name>
    <dbReference type="NCBI Taxonomy" id="98765"/>
    <lineage>
        <taxon>Eukaryota</taxon>
        <taxon>Fungi</taxon>
        <taxon>Dikarya</taxon>
        <taxon>Basidiomycota</taxon>
        <taxon>Agaricomycotina</taxon>
        <taxon>Agaricomycetes</taxon>
        <taxon>Polyporales</taxon>
        <taxon>Meruliaceae</taxon>
        <taxon>Hermanssonia</taxon>
    </lineage>
</organism>
<evidence type="ECO:0000313" key="3">
    <source>
        <dbReference type="Proteomes" id="UP000186601"/>
    </source>
</evidence>
<evidence type="ECO:0000256" key="1">
    <source>
        <dbReference type="SAM" id="MobiDB-lite"/>
    </source>
</evidence>
<feature type="region of interest" description="Disordered" evidence="1">
    <location>
        <begin position="1"/>
        <end position="34"/>
    </location>
</feature>
<protein>
    <recommendedName>
        <fullName evidence="4">EF-hand domain-containing protein</fullName>
    </recommendedName>
</protein>
<dbReference type="STRING" id="98765.A0A2R6RIF2"/>
<comment type="caution">
    <text evidence="2">The sequence shown here is derived from an EMBL/GenBank/DDBJ whole genome shotgun (WGS) entry which is preliminary data.</text>
</comment>
<name>A0A2R6RIF2_9APHY</name>
<evidence type="ECO:0008006" key="4">
    <source>
        <dbReference type="Google" id="ProtNLM"/>
    </source>
</evidence>
<keyword evidence="3" id="KW-1185">Reference proteome</keyword>
<reference evidence="2 3" key="1">
    <citation type="submission" date="2018-02" db="EMBL/GenBank/DDBJ databases">
        <title>Genome sequence of the basidiomycete white-rot fungus Phlebia centrifuga.</title>
        <authorList>
            <person name="Granchi Z."/>
            <person name="Peng M."/>
            <person name="de Vries R.P."/>
            <person name="Hilden K."/>
            <person name="Makela M.R."/>
            <person name="Grigoriev I."/>
            <person name="Riley R."/>
        </authorList>
    </citation>
    <scope>NUCLEOTIDE SEQUENCE [LARGE SCALE GENOMIC DNA]</scope>
    <source>
        <strain evidence="2 3">FBCC195</strain>
    </source>
</reference>